<comment type="catalytic activity">
    <reaction evidence="1">
        <text>ATP + protein L-histidine = ADP + protein N-phospho-L-histidine.</text>
        <dbReference type="EC" id="2.7.13.3"/>
    </reaction>
</comment>
<dbReference type="InterPro" id="IPR003594">
    <property type="entry name" value="HATPase_dom"/>
</dbReference>
<reference evidence="9 10" key="1">
    <citation type="journal article" date="2016" name="Nat. Commun.">
        <title>Thousands of microbial genomes shed light on interconnected biogeochemical processes in an aquifer system.</title>
        <authorList>
            <person name="Anantharaman K."/>
            <person name="Brown C.T."/>
            <person name="Hug L.A."/>
            <person name="Sharon I."/>
            <person name="Castelle C.J."/>
            <person name="Probst A.J."/>
            <person name="Thomas B.C."/>
            <person name="Singh A."/>
            <person name="Wilkins M.J."/>
            <person name="Karaoz U."/>
            <person name="Brodie E.L."/>
            <person name="Williams K.H."/>
            <person name="Hubbard S.S."/>
            <person name="Banfield J.F."/>
        </authorList>
    </citation>
    <scope>NUCLEOTIDE SEQUENCE [LARGE SCALE GENOMIC DNA]</scope>
</reference>
<evidence type="ECO:0000313" key="9">
    <source>
        <dbReference type="EMBL" id="OGG43208.1"/>
    </source>
</evidence>
<dbReference type="EC" id="2.7.13.3" evidence="2"/>
<comment type="caution">
    <text evidence="9">The sequence shown here is derived from an EMBL/GenBank/DDBJ whole genome shotgun (WGS) entry which is preliminary data.</text>
</comment>
<dbReference type="InterPro" id="IPR036890">
    <property type="entry name" value="HATPase_C_sf"/>
</dbReference>
<evidence type="ECO:0000256" key="5">
    <source>
        <dbReference type="ARBA" id="ARBA00022777"/>
    </source>
</evidence>
<keyword evidence="7" id="KW-0472">Membrane</keyword>
<keyword evidence="7" id="KW-1133">Transmembrane helix</keyword>
<evidence type="ECO:0000259" key="8">
    <source>
        <dbReference type="PROSITE" id="PS50109"/>
    </source>
</evidence>
<dbReference type="PRINTS" id="PR00344">
    <property type="entry name" value="BCTRLSENSOR"/>
</dbReference>
<evidence type="ECO:0000313" key="10">
    <source>
        <dbReference type="Proteomes" id="UP000178249"/>
    </source>
</evidence>
<name>A0A1F6C2A6_9BACT</name>
<keyword evidence="7" id="KW-0812">Transmembrane</keyword>
<dbReference type="GO" id="GO:0000155">
    <property type="term" value="F:phosphorelay sensor kinase activity"/>
    <property type="evidence" value="ECO:0007669"/>
    <property type="project" value="InterPro"/>
</dbReference>
<dbReference type="SUPFAM" id="SSF55874">
    <property type="entry name" value="ATPase domain of HSP90 chaperone/DNA topoisomerase II/histidine kinase"/>
    <property type="match status" value="1"/>
</dbReference>
<dbReference type="SUPFAM" id="SSF47384">
    <property type="entry name" value="Homodimeric domain of signal transducing histidine kinase"/>
    <property type="match status" value="1"/>
</dbReference>
<keyword evidence="6" id="KW-0902">Two-component regulatory system</keyword>
<gene>
    <name evidence="9" type="ORF">A2841_03515</name>
</gene>
<evidence type="ECO:0000256" key="4">
    <source>
        <dbReference type="ARBA" id="ARBA00022679"/>
    </source>
</evidence>
<dbReference type="Pfam" id="PF02518">
    <property type="entry name" value="HATPase_c"/>
    <property type="match status" value="1"/>
</dbReference>
<dbReference type="SMART" id="SM00387">
    <property type="entry name" value="HATPase_c"/>
    <property type="match status" value="1"/>
</dbReference>
<dbReference type="CDD" id="cd00075">
    <property type="entry name" value="HATPase"/>
    <property type="match status" value="1"/>
</dbReference>
<dbReference type="PROSITE" id="PS50109">
    <property type="entry name" value="HIS_KIN"/>
    <property type="match status" value="1"/>
</dbReference>
<evidence type="ECO:0000256" key="3">
    <source>
        <dbReference type="ARBA" id="ARBA00022553"/>
    </source>
</evidence>
<evidence type="ECO:0000256" key="2">
    <source>
        <dbReference type="ARBA" id="ARBA00012438"/>
    </source>
</evidence>
<evidence type="ECO:0000256" key="7">
    <source>
        <dbReference type="SAM" id="Phobius"/>
    </source>
</evidence>
<dbReference type="InterPro" id="IPR005467">
    <property type="entry name" value="His_kinase_dom"/>
</dbReference>
<dbReference type="PANTHER" id="PTHR43711:SF1">
    <property type="entry name" value="HISTIDINE KINASE 1"/>
    <property type="match status" value="1"/>
</dbReference>
<dbReference type="EMBL" id="MFKP01000047">
    <property type="protein sequence ID" value="OGG43208.1"/>
    <property type="molecule type" value="Genomic_DNA"/>
</dbReference>
<dbReference type="InterPro" id="IPR036097">
    <property type="entry name" value="HisK_dim/P_sf"/>
</dbReference>
<dbReference type="InterPro" id="IPR050736">
    <property type="entry name" value="Sensor_HK_Regulatory"/>
</dbReference>
<dbReference type="InterPro" id="IPR004358">
    <property type="entry name" value="Sig_transdc_His_kin-like_C"/>
</dbReference>
<feature type="domain" description="Histidine kinase" evidence="8">
    <location>
        <begin position="159"/>
        <end position="376"/>
    </location>
</feature>
<keyword evidence="4" id="KW-0808">Transferase</keyword>
<accession>A0A1F6C2A6</accession>
<dbReference type="Pfam" id="PF00512">
    <property type="entry name" value="HisKA"/>
    <property type="match status" value="1"/>
</dbReference>
<dbReference type="SMART" id="SM00388">
    <property type="entry name" value="HisKA"/>
    <property type="match status" value="1"/>
</dbReference>
<dbReference type="InterPro" id="IPR003661">
    <property type="entry name" value="HisK_dim/P_dom"/>
</dbReference>
<keyword evidence="3" id="KW-0597">Phosphoprotein</keyword>
<protein>
    <recommendedName>
        <fullName evidence="2">histidine kinase</fullName>
        <ecNumber evidence="2">2.7.13.3</ecNumber>
    </recommendedName>
</protein>
<evidence type="ECO:0000256" key="1">
    <source>
        <dbReference type="ARBA" id="ARBA00000085"/>
    </source>
</evidence>
<evidence type="ECO:0000256" key="6">
    <source>
        <dbReference type="ARBA" id="ARBA00023012"/>
    </source>
</evidence>
<dbReference type="CDD" id="cd00082">
    <property type="entry name" value="HisKA"/>
    <property type="match status" value="1"/>
</dbReference>
<dbReference type="Gene3D" id="1.10.287.130">
    <property type="match status" value="1"/>
</dbReference>
<sequence>MPDSAGKQNFSVRAKFILALLSVAILPLAFSVLFVTAEYSSIMDIVFNTIGDHAVRQTIVEQEKTLFVNLSVLVAILLVLIVVMVAIFERFFIGGTSALLAWIRDAREKNFVDVPPAPVTSSDELGRLGEEMGEAIQAFKEIEEREKQIAAEKMEFVTVGAHQLRTPLSILRWGLEGLMDEKKTPAERRQLGAQISDAVKQTIALVDDLLNLHSIEEGKFDYHFQDVNIVPILRKLVTEFTPSVAGHMLTLEMKADQEGLSVFADPEKIIIALSNLITNAIEYTPQGGHVVLTLTALPTKVEIALSDTGIGMSEETKQHLFTKFSRGDEARKMHPNGSGLGLYVARNIILKHGSDIKIVSEKGEGSTFSFTLPKERPDVLNPEVSLETFFAGNKS</sequence>
<dbReference type="Gene3D" id="3.30.565.10">
    <property type="entry name" value="Histidine kinase-like ATPase, C-terminal domain"/>
    <property type="match status" value="1"/>
</dbReference>
<keyword evidence="5" id="KW-0418">Kinase</keyword>
<dbReference type="PANTHER" id="PTHR43711">
    <property type="entry name" value="TWO-COMPONENT HISTIDINE KINASE"/>
    <property type="match status" value="1"/>
</dbReference>
<dbReference type="FunFam" id="3.30.565.10:FF:000006">
    <property type="entry name" value="Sensor histidine kinase WalK"/>
    <property type="match status" value="1"/>
</dbReference>
<dbReference type="AlphaFoldDB" id="A0A1F6C2A6"/>
<feature type="transmembrane region" description="Helical" evidence="7">
    <location>
        <begin position="66"/>
        <end position="88"/>
    </location>
</feature>
<proteinExistence type="predicted"/>
<dbReference type="Proteomes" id="UP000178249">
    <property type="component" value="Unassembled WGS sequence"/>
</dbReference>
<feature type="transmembrane region" description="Helical" evidence="7">
    <location>
        <begin position="16"/>
        <end position="37"/>
    </location>
</feature>
<organism evidence="9 10">
    <name type="scientific">Candidatus Kaiserbacteria bacterium RIFCSPHIGHO2_01_FULL_48_10</name>
    <dbReference type="NCBI Taxonomy" id="1798476"/>
    <lineage>
        <taxon>Bacteria</taxon>
        <taxon>Candidatus Kaiseribacteriota</taxon>
    </lineage>
</organism>